<protein>
    <submittedName>
        <fullName evidence="8">Putative RDD family membrane protein YckC</fullName>
    </submittedName>
</protein>
<evidence type="ECO:0000256" key="3">
    <source>
        <dbReference type="ARBA" id="ARBA00022692"/>
    </source>
</evidence>
<dbReference type="AlphaFoldDB" id="A0A2P8HBM7"/>
<keyword evidence="4 6" id="KW-1133">Transmembrane helix</keyword>
<dbReference type="OrthoDB" id="9793824at2"/>
<dbReference type="InterPro" id="IPR051791">
    <property type="entry name" value="Pra-immunoreactive"/>
</dbReference>
<evidence type="ECO:0000259" key="7">
    <source>
        <dbReference type="Pfam" id="PF06271"/>
    </source>
</evidence>
<proteinExistence type="predicted"/>
<keyword evidence="2" id="KW-1003">Cell membrane</keyword>
<dbReference type="Proteomes" id="UP000242310">
    <property type="component" value="Unassembled WGS sequence"/>
</dbReference>
<dbReference type="GO" id="GO:0005886">
    <property type="term" value="C:plasma membrane"/>
    <property type="evidence" value="ECO:0007669"/>
    <property type="project" value="UniProtKB-SubCell"/>
</dbReference>
<evidence type="ECO:0000313" key="8">
    <source>
        <dbReference type="EMBL" id="PSL43629.1"/>
    </source>
</evidence>
<reference evidence="8 9" key="1">
    <citation type="submission" date="2018-03" db="EMBL/GenBank/DDBJ databases">
        <title>Genomic Encyclopedia of Type Strains, Phase III (KMG-III): the genomes of soil and plant-associated and newly described type strains.</title>
        <authorList>
            <person name="Whitman W."/>
        </authorList>
    </citation>
    <scope>NUCLEOTIDE SEQUENCE [LARGE SCALE GENOMIC DNA]</scope>
    <source>
        <strain evidence="8 9">CGMCC 1.07653</strain>
    </source>
</reference>
<evidence type="ECO:0000256" key="2">
    <source>
        <dbReference type="ARBA" id="ARBA00022475"/>
    </source>
</evidence>
<dbReference type="RefSeq" id="WP_106589289.1">
    <property type="nucleotide sequence ID" value="NZ_PYAV01000010.1"/>
</dbReference>
<evidence type="ECO:0000256" key="4">
    <source>
        <dbReference type="ARBA" id="ARBA00022989"/>
    </source>
</evidence>
<feature type="transmembrane region" description="Helical" evidence="6">
    <location>
        <begin position="64"/>
        <end position="87"/>
    </location>
</feature>
<sequence>MDVTYEETSRAAEASEAPAKPLPRTETYAGFWMRFWAYLLDLVVVAGVNGLLISPFFIFTDASVSLFGIFGLQAVLTSLVLYVYFVLMTKLRGQTLGKMVFGLRVARVDKTPLTWSSVLFREVIGRFIHRFLFITNLLYIAVAFTPQKQGVHDIFADTCVLLERPR</sequence>
<gene>
    <name evidence="8" type="ORF">B0H94_110105</name>
</gene>
<dbReference type="EMBL" id="PYAV01000010">
    <property type="protein sequence ID" value="PSL43629.1"/>
    <property type="molecule type" value="Genomic_DNA"/>
</dbReference>
<accession>A0A2P8HBM7</accession>
<dbReference type="PANTHER" id="PTHR36115:SF9">
    <property type="entry name" value="LMO1584 PROTEIN"/>
    <property type="match status" value="1"/>
</dbReference>
<name>A0A2P8HBM7_9BACI</name>
<comment type="subcellular location">
    <subcellularLocation>
        <location evidence="1">Cell membrane</location>
        <topology evidence="1">Multi-pass membrane protein</topology>
    </subcellularLocation>
</comment>
<evidence type="ECO:0000313" key="9">
    <source>
        <dbReference type="Proteomes" id="UP000242310"/>
    </source>
</evidence>
<keyword evidence="3 6" id="KW-0812">Transmembrane</keyword>
<dbReference type="Pfam" id="PF06271">
    <property type="entry name" value="RDD"/>
    <property type="match status" value="1"/>
</dbReference>
<keyword evidence="9" id="KW-1185">Reference proteome</keyword>
<comment type="caution">
    <text evidence="8">The sequence shown here is derived from an EMBL/GenBank/DDBJ whole genome shotgun (WGS) entry which is preliminary data.</text>
</comment>
<evidence type="ECO:0000256" key="5">
    <source>
        <dbReference type="ARBA" id="ARBA00023136"/>
    </source>
</evidence>
<dbReference type="InterPro" id="IPR010432">
    <property type="entry name" value="RDD"/>
</dbReference>
<evidence type="ECO:0000256" key="1">
    <source>
        <dbReference type="ARBA" id="ARBA00004651"/>
    </source>
</evidence>
<evidence type="ECO:0000256" key="6">
    <source>
        <dbReference type="SAM" id="Phobius"/>
    </source>
</evidence>
<feature type="transmembrane region" description="Helical" evidence="6">
    <location>
        <begin position="35"/>
        <end position="58"/>
    </location>
</feature>
<dbReference type="PANTHER" id="PTHR36115">
    <property type="entry name" value="PROLINE-RICH ANTIGEN HOMOLOG-RELATED"/>
    <property type="match status" value="1"/>
</dbReference>
<feature type="domain" description="RDD" evidence="7">
    <location>
        <begin position="28"/>
        <end position="156"/>
    </location>
</feature>
<organism evidence="8 9">
    <name type="scientific">Salsuginibacillus halophilus</name>
    <dbReference type="NCBI Taxonomy" id="517424"/>
    <lineage>
        <taxon>Bacteria</taxon>
        <taxon>Bacillati</taxon>
        <taxon>Bacillota</taxon>
        <taxon>Bacilli</taxon>
        <taxon>Bacillales</taxon>
        <taxon>Bacillaceae</taxon>
        <taxon>Salsuginibacillus</taxon>
    </lineage>
</organism>
<keyword evidence="5 6" id="KW-0472">Membrane</keyword>